<protein>
    <recommendedName>
        <fullName evidence="4">C2H2-type domain-containing protein</fullName>
    </recommendedName>
</protein>
<name>A0A1Q3EC51_LENED</name>
<sequence length="543" mass="59535">MDANNLVTATKFPEDTISTTSDIDINAESTDSTCTVPAKRTFSRLDNLRQHAQTVHTDDQAMNEQMMPQGNGTPVPGRGGRRASKARPVTSTGYEGSGNPDVMYPGLSQSKPGRNDFSDPSSVRKKEKEDVGYLDNVNDQNENHHFDNGDTHSHRFRPQPHPHPYLNYPHDSQYGFYSSSSSDYSSTTPTPIPMASYSTSYPHHQHSTSYAGPPPPIVPSTSPSISSSSPSQSPVQDFREPEYESFSSTGGNFPYLTSQMSLGSASASAPYLPLSSLNSLNTDTLSGPGRRPTPTRLSSRTSHPRLNDLNAYPSSNGAMQGMRHGGGRSPNPRSPFRPSPLSGPASGTSPGSYFPLVPSNGNDISQLHNMGMEQQHRQQQAQRQQLRSPSSQSQSSTSLPGTPFDEGVPDGYFTATNGNGYFSHQQQRQRVPSVPMFRLPLNLLVRSRLDNLRVSSYIRDLKKSPTLVLSSKMSVNPSWDPLRSPYAPFLDTNYAASPSERLGLQAFLSEPEQELSHLDSEISRTEALLDELRAQRVQVKTFV</sequence>
<feature type="compositionally biased region" description="Polar residues" evidence="1">
    <location>
        <begin position="359"/>
        <end position="368"/>
    </location>
</feature>
<dbReference type="Proteomes" id="UP000188533">
    <property type="component" value="Unassembled WGS sequence"/>
</dbReference>
<feature type="compositionally biased region" description="Low complexity" evidence="1">
    <location>
        <begin position="377"/>
        <end position="398"/>
    </location>
</feature>
<evidence type="ECO:0000313" key="2">
    <source>
        <dbReference type="EMBL" id="GAW04761.1"/>
    </source>
</evidence>
<proteinExistence type="predicted"/>
<feature type="compositionally biased region" description="Basic and acidic residues" evidence="1">
    <location>
        <begin position="141"/>
        <end position="153"/>
    </location>
</feature>
<feature type="region of interest" description="Disordered" evidence="1">
    <location>
        <begin position="280"/>
        <end position="429"/>
    </location>
</feature>
<dbReference type="AlphaFoldDB" id="A0A1Q3EC51"/>
<reference evidence="2 3" key="2">
    <citation type="submission" date="2017-02" db="EMBL/GenBank/DDBJ databases">
        <title>A genome survey and senescence transcriptome analysis in Lentinula edodes.</title>
        <authorList>
            <person name="Sakamoto Y."/>
            <person name="Nakade K."/>
            <person name="Sato S."/>
            <person name="Yoshida Y."/>
            <person name="Miyazaki K."/>
            <person name="Natsume S."/>
            <person name="Konno N."/>
        </authorList>
    </citation>
    <scope>NUCLEOTIDE SEQUENCE [LARGE SCALE GENOMIC DNA]</scope>
    <source>
        <strain evidence="2 3">NBRC 111202</strain>
    </source>
</reference>
<feature type="compositionally biased region" description="Low complexity" evidence="1">
    <location>
        <begin position="172"/>
        <end position="186"/>
    </location>
</feature>
<feature type="region of interest" description="Disordered" evidence="1">
    <location>
        <begin position="57"/>
        <end position="252"/>
    </location>
</feature>
<feature type="compositionally biased region" description="Low complexity" evidence="1">
    <location>
        <begin position="219"/>
        <end position="236"/>
    </location>
</feature>
<keyword evidence="3" id="KW-1185">Reference proteome</keyword>
<feature type="compositionally biased region" description="Basic and acidic residues" evidence="1">
    <location>
        <begin position="113"/>
        <end position="131"/>
    </location>
</feature>
<comment type="caution">
    <text evidence="2">The sequence shown here is derived from an EMBL/GenBank/DDBJ whole genome shotgun (WGS) entry which is preliminary data.</text>
</comment>
<gene>
    <name evidence="2" type="ORF">LENED_006568</name>
</gene>
<organism evidence="2 3">
    <name type="scientific">Lentinula edodes</name>
    <name type="common">Shiitake mushroom</name>
    <name type="synonym">Lentinus edodes</name>
    <dbReference type="NCBI Taxonomy" id="5353"/>
    <lineage>
        <taxon>Eukaryota</taxon>
        <taxon>Fungi</taxon>
        <taxon>Dikarya</taxon>
        <taxon>Basidiomycota</taxon>
        <taxon>Agaricomycotina</taxon>
        <taxon>Agaricomycetes</taxon>
        <taxon>Agaricomycetidae</taxon>
        <taxon>Agaricales</taxon>
        <taxon>Marasmiineae</taxon>
        <taxon>Omphalotaceae</taxon>
        <taxon>Lentinula</taxon>
    </lineage>
</organism>
<evidence type="ECO:0000256" key="1">
    <source>
        <dbReference type="SAM" id="MobiDB-lite"/>
    </source>
</evidence>
<accession>A0A1Q3EC51</accession>
<feature type="compositionally biased region" description="Low complexity" evidence="1">
    <location>
        <begin position="280"/>
        <end position="301"/>
    </location>
</feature>
<evidence type="ECO:0000313" key="3">
    <source>
        <dbReference type="Proteomes" id="UP000188533"/>
    </source>
</evidence>
<feature type="compositionally biased region" description="Polar residues" evidence="1">
    <location>
        <begin position="57"/>
        <end position="72"/>
    </location>
</feature>
<feature type="compositionally biased region" description="Polar residues" evidence="1">
    <location>
        <begin position="196"/>
        <end position="210"/>
    </location>
</feature>
<evidence type="ECO:0008006" key="4">
    <source>
        <dbReference type="Google" id="ProtNLM"/>
    </source>
</evidence>
<feature type="compositionally biased region" description="Polar residues" evidence="1">
    <location>
        <begin position="414"/>
        <end position="429"/>
    </location>
</feature>
<dbReference type="EMBL" id="BDGU01000208">
    <property type="protein sequence ID" value="GAW04761.1"/>
    <property type="molecule type" value="Genomic_DNA"/>
</dbReference>
<reference evidence="2 3" key="1">
    <citation type="submission" date="2016-08" db="EMBL/GenBank/DDBJ databases">
        <authorList>
            <consortium name="Lentinula edodes genome sequencing consortium"/>
            <person name="Sakamoto Y."/>
            <person name="Nakade K."/>
            <person name="Sato S."/>
            <person name="Yoshida Y."/>
            <person name="Miyazaki K."/>
            <person name="Natsume S."/>
            <person name="Konno N."/>
        </authorList>
    </citation>
    <scope>NUCLEOTIDE SEQUENCE [LARGE SCALE GENOMIC DNA]</scope>
    <source>
        <strain evidence="2 3">NBRC 111202</strain>
    </source>
</reference>